<accession>A0ACB8TJ88</accession>
<dbReference type="EMBL" id="MU277188">
    <property type="protein sequence ID" value="KAI0068460.1"/>
    <property type="molecule type" value="Genomic_DNA"/>
</dbReference>
<organism evidence="1 2">
    <name type="scientific">Artomyces pyxidatus</name>
    <dbReference type="NCBI Taxonomy" id="48021"/>
    <lineage>
        <taxon>Eukaryota</taxon>
        <taxon>Fungi</taxon>
        <taxon>Dikarya</taxon>
        <taxon>Basidiomycota</taxon>
        <taxon>Agaricomycotina</taxon>
        <taxon>Agaricomycetes</taxon>
        <taxon>Russulales</taxon>
        <taxon>Auriscalpiaceae</taxon>
        <taxon>Artomyces</taxon>
    </lineage>
</organism>
<gene>
    <name evidence="1" type="ORF">BV25DRAFT_1793222</name>
</gene>
<evidence type="ECO:0000313" key="1">
    <source>
        <dbReference type="EMBL" id="KAI0068460.1"/>
    </source>
</evidence>
<evidence type="ECO:0000313" key="2">
    <source>
        <dbReference type="Proteomes" id="UP000814140"/>
    </source>
</evidence>
<proteinExistence type="predicted"/>
<dbReference type="Proteomes" id="UP000814140">
    <property type="component" value="Unassembled WGS sequence"/>
</dbReference>
<reference evidence="1" key="2">
    <citation type="journal article" date="2022" name="New Phytol.">
        <title>Evolutionary transition to the ectomycorrhizal habit in the genomes of a hyperdiverse lineage of mushroom-forming fungi.</title>
        <authorList>
            <person name="Looney B."/>
            <person name="Miyauchi S."/>
            <person name="Morin E."/>
            <person name="Drula E."/>
            <person name="Courty P.E."/>
            <person name="Kohler A."/>
            <person name="Kuo A."/>
            <person name="LaButti K."/>
            <person name="Pangilinan J."/>
            <person name="Lipzen A."/>
            <person name="Riley R."/>
            <person name="Andreopoulos W."/>
            <person name="He G."/>
            <person name="Johnson J."/>
            <person name="Nolan M."/>
            <person name="Tritt A."/>
            <person name="Barry K.W."/>
            <person name="Grigoriev I.V."/>
            <person name="Nagy L.G."/>
            <person name="Hibbett D."/>
            <person name="Henrissat B."/>
            <person name="Matheny P.B."/>
            <person name="Labbe J."/>
            <person name="Martin F.M."/>
        </authorList>
    </citation>
    <scope>NUCLEOTIDE SEQUENCE</scope>
    <source>
        <strain evidence="1">HHB10654</strain>
    </source>
</reference>
<reference evidence="1" key="1">
    <citation type="submission" date="2021-03" db="EMBL/GenBank/DDBJ databases">
        <authorList>
            <consortium name="DOE Joint Genome Institute"/>
            <person name="Ahrendt S."/>
            <person name="Looney B.P."/>
            <person name="Miyauchi S."/>
            <person name="Morin E."/>
            <person name="Drula E."/>
            <person name="Courty P.E."/>
            <person name="Chicoki N."/>
            <person name="Fauchery L."/>
            <person name="Kohler A."/>
            <person name="Kuo A."/>
            <person name="Labutti K."/>
            <person name="Pangilinan J."/>
            <person name="Lipzen A."/>
            <person name="Riley R."/>
            <person name="Andreopoulos W."/>
            <person name="He G."/>
            <person name="Johnson J."/>
            <person name="Barry K.W."/>
            <person name="Grigoriev I.V."/>
            <person name="Nagy L."/>
            <person name="Hibbett D."/>
            <person name="Henrissat B."/>
            <person name="Matheny P.B."/>
            <person name="Labbe J."/>
            <person name="Martin F."/>
        </authorList>
    </citation>
    <scope>NUCLEOTIDE SEQUENCE</scope>
    <source>
        <strain evidence="1">HHB10654</strain>
    </source>
</reference>
<sequence length="72" mass="7765">MPSSEAAINNPNVSEEAKEHSRQVLNDMESKVDSTEAKQGFQAQGHKAAINNPNVSEEAKQNSKKALDDLSA</sequence>
<keyword evidence="2" id="KW-1185">Reference proteome</keyword>
<comment type="caution">
    <text evidence="1">The sequence shown here is derived from an EMBL/GenBank/DDBJ whole genome shotgun (WGS) entry which is preliminary data.</text>
</comment>
<name>A0ACB8TJ88_9AGAM</name>
<protein>
    <submittedName>
        <fullName evidence="1">Uncharacterized protein</fullName>
    </submittedName>
</protein>